<sequence>MAETRIDGPRGGEARTGKAMAQSMSSAKSAAAAGESGQGFSSLLASLDGFVTAGLPQTALQTAEVSDAKLAPGEQDALLIAQGHAPWMSLVGQTAQLDGQGDADLRQGVATDFLSGRGHAAQLAIARLCSPGPSRRMLHSWARICNQIRLKRTQHRCKQLLILMELPCRSSRMQPRRGRTAGTAHWLR</sequence>
<dbReference type="EMBL" id="UFXL01000007">
    <property type="protein sequence ID" value="SUY94696.1"/>
    <property type="molecule type" value="Genomic_DNA"/>
</dbReference>
<name>A0A8B4SB89_COMTE</name>
<proteinExistence type="predicted"/>
<dbReference type="Proteomes" id="UP000255070">
    <property type="component" value="Unassembled WGS sequence"/>
</dbReference>
<reference evidence="1 2" key="1">
    <citation type="submission" date="2018-06" db="EMBL/GenBank/DDBJ databases">
        <authorList>
            <consortium name="Pathogen Informatics"/>
            <person name="Doyle S."/>
        </authorList>
    </citation>
    <scope>NUCLEOTIDE SEQUENCE [LARGE SCALE GENOMIC DNA]</scope>
    <source>
        <strain evidence="1 2">NCTC10698</strain>
    </source>
</reference>
<organism evidence="1 2">
    <name type="scientific">Comamonas testosteroni</name>
    <name type="common">Pseudomonas testosteroni</name>
    <dbReference type="NCBI Taxonomy" id="285"/>
    <lineage>
        <taxon>Bacteria</taxon>
        <taxon>Pseudomonadati</taxon>
        <taxon>Pseudomonadota</taxon>
        <taxon>Betaproteobacteria</taxon>
        <taxon>Burkholderiales</taxon>
        <taxon>Comamonadaceae</taxon>
        <taxon>Comamonas</taxon>
    </lineage>
</organism>
<dbReference type="RefSeq" id="WP_256682813.1">
    <property type="nucleotide sequence ID" value="NZ_UFXL01000007.1"/>
</dbReference>
<keyword evidence="2" id="KW-1185">Reference proteome</keyword>
<accession>A0A8B4SB89</accession>
<evidence type="ECO:0000313" key="1">
    <source>
        <dbReference type="EMBL" id="SUY94696.1"/>
    </source>
</evidence>
<protein>
    <submittedName>
        <fullName evidence="1">Uncharacterized protein</fullName>
    </submittedName>
</protein>
<comment type="caution">
    <text evidence="1">The sequence shown here is derived from an EMBL/GenBank/DDBJ whole genome shotgun (WGS) entry which is preliminary data.</text>
</comment>
<evidence type="ECO:0000313" key="2">
    <source>
        <dbReference type="Proteomes" id="UP000255070"/>
    </source>
</evidence>
<dbReference type="AlphaFoldDB" id="A0A8B4SB89"/>
<gene>
    <name evidence="1" type="ORF">NCTC10698_05094</name>
</gene>